<reference evidence="2" key="2">
    <citation type="journal article" date="2020" name="Nat. Commun.">
        <title>Large-scale genome sequencing of mycorrhizal fungi provides insights into the early evolution of symbiotic traits.</title>
        <authorList>
            <person name="Miyauchi S."/>
            <person name="Kiss E."/>
            <person name="Kuo A."/>
            <person name="Drula E."/>
            <person name="Kohler A."/>
            <person name="Sanchez-Garcia M."/>
            <person name="Morin E."/>
            <person name="Andreopoulos B."/>
            <person name="Barry K.W."/>
            <person name="Bonito G."/>
            <person name="Buee M."/>
            <person name="Carver A."/>
            <person name="Chen C."/>
            <person name="Cichocki N."/>
            <person name="Clum A."/>
            <person name="Culley D."/>
            <person name="Crous P.W."/>
            <person name="Fauchery L."/>
            <person name="Girlanda M."/>
            <person name="Hayes R.D."/>
            <person name="Keri Z."/>
            <person name="LaButti K."/>
            <person name="Lipzen A."/>
            <person name="Lombard V."/>
            <person name="Magnuson J."/>
            <person name="Maillard F."/>
            <person name="Murat C."/>
            <person name="Nolan M."/>
            <person name="Ohm R.A."/>
            <person name="Pangilinan J."/>
            <person name="Pereira M.F."/>
            <person name="Perotto S."/>
            <person name="Peter M."/>
            <person name="Pfister S."/>
            <person name="Riley R."/>
            <person name="Sitrit Y."/>
            <person name="Stielow J.B."/>
            <person name="Szollosi G."/>
            <person name="Zifcakova L."/>
            <person name="Stursova M."/>
            <person name="Spatafora J.W."/>
            <person name="Tedersoo L."/>
            <person name="Vaario L.M."/>
            <person name="Yamada A."/>
            <person name="Yan M."/>
            <person name="Wang P."/>
            <person name="Xu J."/>
            <person name="Bruns T."/>
            <person name="Baldrian P."/>
            <person name="Vilgalys R."/>
            <person name="Dunand C."/>
            <person name="Henrissat B."/>
            <person name="Grigoriev I.V."/>
            <person name="Hibbett D."/>
            <person name="Nagy L.G."/>
            <person name="Martin F.M."/>
        </authorList>
    </citation>
    <scope>NUCLEOTIDE SEQUENCE</scope>
    <source>
        <strain evidence="2">Prilba</strain>
    </source>
</reference>
<sequence>MHTLLAQSNDWDSLYPQQDAGPSNPLSSPPYVSTSLTQRRRSSAFHHPPPAPPPSQPIPSVPMLATTPISSDGLSFLDDGTLISPPGMIQALARPVASSRLAAVPPFPHSQSRHTLPTPIAHSLSTNGTRSPPRQRTHSPPSQHPEMVSDPLALSPRGGDSQPSAERSRPSSRRALTRALELAREAVRLDSTNDDPYGAVVAYGKSVALLSRVMERVINGEDSTEAVRRRGGRRRSVVAQEEEVRRLKAIHDTYAERMNILSLIYSIPPPPHSPSNAVYPSSVSTSTDSTRPSSPGSPPSDSSDHHPREPSAGLYDAVDHRRFSQETARYHGEIFEGRASPEAESSEYHHPYSAAAAERMSQSLDDEPETPIPRATATVPNGRRSTFSPSSRPRPSSPPIPGGLRPRAASELPPPAPPPQGALPPTPHQSAPNKHLNAIHNRSRGQSTSHSRTGSNSRLEPLHEEGDKQAEQQTFQGLQPRSHNGIEEDPRHQRTPSQAQRDANRSQNLPPIPLEDTLTAVRDIEPVQDPSPSSSRFGPRPRGSSTLSTRSEIATSPPLINDSTTMGTISQRRSKGFAPEASPIIGPAQLPEGLPPPTSKPKLPSVTTSNSPSSSYTRSRASSQPGQRPSLAGLPPASYDIPGPSTAVPHSTSVVLPRKTSVSFKSNSSLPQITVVTGYLSPPLDTPGCQLVPPPPIPHSNLPTTPISPLPPTAPSDPLRKPYHMMNLLRHTMTSKTGGYITPRLHVPQEVWSQGGARLLNLPEKVRIVEVLCSSLEEVQHVSGGIFGGGNVSASLAPGIGKKDGELWSLKLEDFSHVCDGVVGSFGKKLGVGEGFMIKKNSGVTSWGGKLTRQLDKFTNQKNLDSPASYVQGLSRLFAQAQLLDEHARAISMQPIAAAYASLTPELRSAIESKLRRSSEFFATVVLTFVVRDMAQLLDKYVKKCEKWLAE</sequence>
<feature type="region of interest" description="Disordered" evidence="1">
    <location>
        <begin position="104"/>
        <end position="175"/>
    </location>
</feature>
<feature type="compositionally biased region" description="Pro residues" evidence="1">
    <location>
        <begin position="412"/>
        <end position="427"/>
    </location>
</feature>
<dbReference type="OrthoDB" id="2245455at2759"/>
<dbReference type="AlphaFoldDB" id="A0A9P5MZ47"/>
<reference evidence="2" key="1">
    <citation type="submission" date="2019-10" db="EMBL/GenBank/DDBJ databases">
        <authorList>
            <consortium name="DOE Joint Genome Institute"/>
            <person name="Kuo A."/>
            <person name="Miyauchi S."/>
            <person name="Kiss E."/>
            <person name="Drula E."/>
            <person name="Kohler A."/>
            <person name="Sanchez-Garcia M."/>
            <person name="Andreopoulos B."/>
            <person name="Barry K.W."/>
            <person name="Bonito G."/>
            <person name="Buee M."/>
            <person name="Carver A."/>
            <person name="Chen C."/>
            <person name="Cichocki N."/>
            <person name="Clum A."/>
            <person name="Culley D."/>
            <person name="Crous P.W."/>
            <person name="Fauchery L."/>
            <person name="Girlanda M."/>
            <person name="Hayes R."/>
            <person name="Keri Z."/>
            <person name="LaButti K."/>
            <person name="Lipzen A."/>
            <person name="Lombard V."/>
            <person name="Magnuson J."/>
            <person name="Maillard F."/>
            <person name="Morin E."/>
            <person name="Murat C."/>
            <person name="Nolan M."/>
            <person name="Ohm R."/>
            <person name="Pangilinan J."/>
            <person name="Pereira M."/>
            <person name="Perotto S."/>
            <person name="Peter M."/>
            <person name="Riley R."/>
            <person name="Sitrit Y."/>
            <person name="Stielow B."/>
            <person name="Szollosi G."/>
            <person name="Zifcakova L."/>
            <person name="Stursova M."/>
            <person name="Spatafora J.W."/>
            <person name="Tedersoo L."/>
            <person name="Vaario L.-M."/>
            <person name="Yamada A."/>
            <person name="Yan M."/>
            <person name="Wang P."/>
            <person name="Xu J."/>
            <person name="Bruns T."/>
            <person name="Baldrian P."/>
            <person name="Vilgalys R."/>
            <person name="Henrissat B."/>
            <person name="Grigoriev I.V."/>
            <person name="Hibbett D."/>
            <person name="Nagy L.G."/>
            <person name="Martin F.M."/>
        </authorList>
    </citation>
    <scope>NUCLEOTIDE SEQUENCE</scope>
    <source>
        <strain evidence="2">Prilba</strain>
    </source>
</reference>
<comment type="caution">
    <text evidence="2">The sequence shown here is derived from an EMBL/GenBank/DDBJ whole genome shotgun (WGS) entry which is preliminary data.</text>
</comment>
<feature type="compositionally biased region" description="Low complexity" evidence="1">
    <location>
        <begin position="530"/>
        <end position="545"/>
    </location>
</feature>
<feature type="region of interest" description="Disordered" evidence="1">
    <location>
        <begin position="1"/>
        <end position="67"/>
    </location>
</feature>
<feature type="region of interest" description="Disordered" evidence="1">
    <location>
        <begin position="356"/>
        <end position="651"/>
    </location>
</feature>
<feature type="compositionally biased region" description="Polar residues" evidence="1">
    <location>
        <begin position="123"/>
        <end position="141"/>
    </location>
</feature>
<feature type="compositionally biased region" description="Low complexity" evidence="1">
    <location>
        <begin position="402"/>
        <end position="411"/>
    </location>
</feature>
<accession>A0A9P5MZ47</accession>
<evidence type="ECO:0000313" key="3">
    <source>
        <dbReference type="Proteomes" id="UP000759537"/>
    </source>
</evidence>
<dbReference type="Proteomes" id="UP000759537">
    <property type="component" value="Unassembled WGS sequence"/>
</dbReference>
<feature type="compositionally biased region" description="Low complexity" evidence="1">
    <location>
        <begin position="600"/>
        <end position="623"/>
    </location>
</feature>
<feature type="compositionally biased region" description="Low complexity" evidence="1">
    <location>
        <begin position="382"/>
        <end position="394"/>
    </location>
</feature>
<evidence type="ECO:0000313" key="2">
    <source>
        <dbReference type="EMBL" id="KAF8482103.1"/>
    </source>
</evidence>
<feature type="compositionally biased region" description="Pro residues" evidence="1">
    <location>
        <begin position="47"/>
        <end position="60"/>
    </location>
</feature>
<feature type="compositionally biased region" description="Polar residues" evidence="1">
    <location>
        <begin position="20"/>
        <end position="37"/>
    </location>
</feature>
<dbReference type="PANTHER" id="PTHR37327">
    <property type="entry name" value="CHROMOSOME 1, WHOLE GENOME SHOTGUN SEQUENCE"/>
    <property type="match status" value="1"/>
</dbReference>
<dbReference type="EMBL" id="WHVB01000006">
    <property type="protein sequence ID" value="KAF8482103.1"/>
    <property type="molecule type" value="Genomic_DNA"/>
</dbReference>
<evidence type="ECO:0008006" key="4">
    <source>
        <dbReference type="Google" id="ProtNLM"/>
    </source>
</evidence>
<proteinExistence type="predicted"/>
<name>A0A9P5MZ47_9AGAM</name>
<evidence type="ECO:0000256" key="1">
    <source>
        <dbReference type="SAM" id="MobiDB-lite"/>
    </source>
</evidence>
<feature type="compositionally biased region" description="Basic and acidic residues" evidence="1">
    <location>
        <begin position="460"/>
        <end position="470"/>
    </location>
</feature>
<keyword evidence="3" id="KW-1185">Reference proteome</keyword>
<feature type="region of interest" description="Disordered" evidence="1">
    <location>
        <begin position="275"/>
        <end position="319"/>
    </location>
</feature>
<dbReference type="PANTHER" id="PTHR37327:SF1">
    <property type="entry name" value="MICROTUBULE INTERACTING AND TRANSPORT DOMAIN-CONTAINING PROTEIN"/>
    <property type="match status" value="1"/>
</dbReference>
<feature type="compositionally biased region" description="Polar residues" evidence="1">
    <location>
        <begin position="561"/>
        <end position="571"/>
    </location>
</feature>
<feature type="compositionally biased region" description="Polar residues" evidence="1">
    <location>
        <begin position="471"/>
        <end position="482"/>
    </location>
</feature>
<feature type="compositionally biased region" description="Polar residues" evidence="1">
    <location>
        <begin position="1"/>
        <end position="11"/>
    </location>
</feature>
<gene>
    <name evidence="2" type="ORF">DFH94DRAFT_735040</name>
</gene>
<organism evidence="2 3">
    <name type="scientific">Russula ochroleuca</name>
    <dbReference type="NCBI Taxonomy" id="152965"/>
    <lineage>
        <taxon>Eukaryota</taxon>
        <taxon>Fungi</taxon>
        <taxon>Dikarya</taxon>
        <taxon>Basidiomycota</taxon>
        <taxon>Agaricomycotina</taxon>
        <taxon>Agaricomycetes</taxon>
        <taxon>Russulales</taxon>
        <taxon>Russulaceae</taxon>
        <taxon>Russula</taxon>
    </lineage>
</organism>
<feature type="compositionally biased region" description="Polar residues" evidence="1">
    <location>
        <begin position="495"/>
        <end position="509"/>
    </location>
</feature>
<feature type="compositionally biased region" description="Polar residues" evidence="1">
    <location>
        <begin position="444"/>
        <end position="458"/>
    </location>
</feature>
<protein>
    <recommendedName>
        <fullName evidence="4">MIT domain-containing protein</fullName>
    </recommendedName>
</protein>
<feature type="compositionally biased region" description="Low complexity" evidence="1">
    <location>
        <begin position="280"/>
        <end position="294"/>
    </location>
</feature>